<protein>
    <submittedName>
        <fullName evidence="7">Uncharacterized protein LOC107016282</fullName>
    </submittedName>
</protein>
<dbReference type="InterPro" id="IPR040134">
    <property type="entry name" value="PSMD12/CSN4"/>
</dbReference>
<accession>A0ABM1GKD9</accession>
<evidence type="ECO:0000256" key="2">
    <source>
        <dbReference type="ARBA" id="ARBA00004496"/>
    </source>
</evidence>
<evidence type="ECO:0000256" key="1">
    <source>
        <dbReference type="ARBA" id="ARBA00004123"/>
    </source>
</evidence>
<comment type="subcellular location">
    <subcellularLocation>
        <location evidence="2">Cytoplasm</location>
    </subcellularLocation>
    <subcellularLocation>
        <location evidence="1">Nucleus</location>
    </subcellularLocation>
</comment>
<keyword evidence="4" id="KW-0539">Nucleus</keyword>
<evidence type="ECO:0000313" key="6">
    <source>
        <dbReference type="Proteomes" id="UP000694930"/>
    </source>
</evidence>
<name>A0ABM1GKD9_SOLPN</name>
<dbReference type="PANTHER" id="PTHR10855:SF2">
    <property type="entry name" value="COP9 SIGNALOSOME COMPLEX SUBUNIT 4"/>
    <property type="match status" value="1"/>
</dbReference>
<evidence type="ECO:0000256" key="3">
    <source>
        <dbReference type="ARBA" id="ARBA00022490"/>
    </source>
</evidence>
<reference evidence="7" key="2">
    <citation type="submission" date="2025-08" db="UniProtKB">
        <authorList>
            <consortium name="RefSeq"/>
        </authorList>
    </citation>
    <scope>IDENTIFICATION</scope>
</reference>
<organism evidence="6 7">
    <name type="scientific">Solanum pennellii</name>
    <name type="common">Tomato</name>
    <name type="synonym">Lycopersicon pennellii</name>
    <dbReference type="NCBI Taxonomy" id="28526"/>
    <lineage>
        <taxon>Eukaryota</taxon>
        <taxon>Viridiplantae</taxon>
        <taxon>Streptophyta</taxon>
        <taxon>Embryophyta</taxon>
        <taxon>Tracheophyta</taxon>
        <taxon>Spermatophyta</taxon>
        <taxon>Magnoliopsida</taxon>
        <taxon>eudicotyledons</taxon>
        <taxon>Gunneridae</taxon>
        <taxon>Pentapetalae</taxon>
        <taxon>asterids</taxon>
        <taxon>lamiids</taxon>
        <taxon>Solanales</taxon>
        <taxon>Solanaceae</taxon>
        <taxon>Solanoideae</taxon>
        <taxon>Solaneae</taxon>
        <taxon>Solanum</taxon>
        <taxon>Solanum subgen. Lycopersicon</taxon>
    </lineage>
</organism>
<dbReference type="RefSeq" id="XP_015072262.1">
    <property type="nucleotide sequence ID" value="XM_015216776.2"/>
</dbReference>
<dbReference type="Pfam" id="PF22241">
    <property type="entry name" value="PSMD12-CSN4_N"/>
    <property type="match status" value="1"/>
</dbReference>
<dbReference type="GeneID" id="107016282"/>
<dbReference type="PANTHER" id="PTHR10855">
    <property type="entry name" value="26S PROTEASOME NON-ATPASE REGULATORY SUBUNIT 12/COP9 SIGNALOSOME COMPLEX SUBUNIT 4"/>
    <property type="match status" value="1"/>
</dbReference>
<feature type="domain" description="PSMD12/CSN4-like N-terminal" evidence="5">
    <location>
        <begin position="10"/>
        <end position="207"/>
    </location>
</feature>
<gene>
    <name evidence="7" type="primary">LOC107016282</name>
</gene>
<reference evidence="6" key="1">
    <citation type="journal article" date="2014" name="Nat. Genet.">
        <title>The genome of the stress-tolerant wild tomato species Solanum pennellii.</title>
        <authorList>
            <person name="Bolger A."/>
            <person name="Scossa F."/>
            <person name="Bolger M.E."/>
            <person name="Lanz C."/>
            <person name="Maumus F."/>
            <person name="Tohge T."/>
            <person name="Quesneville H."/>
            <person name="Alseekh S."/>
            <person name="Sorensen I."/>
            <person name="Lichtenstein G."/>
            <person name="Fich E.A."/>
            <person name="Conte M."/>
            <person name="Keller H."/>
            <person name="Schneeberger K."/>
            <person name="Schwacke R."/>
            <person name="Ofner I."/>
            <person name="Vrebalov J."/>
            <person name="Xu Y."/>
            <person name="Osorio S."/>
            <person name="Aflitos S.A."/>
            <person name="Schijlen E."/>
            <person name="Jimenez-Gomez J.M."/>
            <person name="Ryngajllo M."/>
            <person name="Kimura S."/>
            <person name="Kumar R."/>
            <person name="Koenig D."/>
            <person name="Headland L.R."/>
            <person name="Maloof J.N."/>
            <person name="Sinha N."/>
            <person name="van Ham R.C."/>
            <person name="Lankhorst R.K."/>
            <person name="Mao L."/>
            <person name="Vogel A."/>
            <person name="Arsova B."/>
            <person name="Panstruga R."/>
            <person name="Fei Z."/>
            <person name="Rose J.K."/>
            <person name="Zamir D."/>
            <person name="Carrari F."/>
            <person name="Giovannoni J.J."/>
            <person name="Weigel D."/>
            <person name="Usadel B."/>
            <person name="Fernie A.R."/>
        </authorList>
    </citation>
    <scope>NUCLEOTIDE SEQUENCE [LARGE SCALE GENOMIC DNA]</scope>
    <source>
        <strain evidence="6">cv. LA0716</strain>
    </source>
</reference>
<keyword evidence="6" id="KW-1185">Reference proteome</keyword>
<sequence length="649" mass="74701">MESAFASASSNSDRRQKIEQYKHILSTVLASSDIQQAKQFIDYMLSDDVALVVYRQLLQTFAQEFDRLEPDVQKEVAHYTLNQIQPRVVSSEEQVLIIREKLAELYESEQQWSKAAQMPSGIDLDSAMRFVDETFGISKCVQIVRLYLEDDDAANAVAFTNKASFKVNDIKNESLNLQYKVCYARILDSKRKFLETVLRYFDISQIEKRLIDDEHSTGFMSGQKEEERQTQLELTHAQGIAGLIVPSNYWHAKYPHLFHPAFGDLKLSQQPALRYHPLSMHDMMKNLKLNELWARTPRDFLGFMKFRLVGKDFVNFTAVCCSFLEAPLMPWITDFSDIRFLTIESATIQMFNPFRNIKLFSSGPQVPKLLHSELLCAKGHWLLIGNGHDLFFFNATSHMVISLPNRLDKDNIYRTNWTFIGTPDSSDCFVIGVEFAGSPPAVYLTKVGEKIWHYHELFDNHVPDGKIVILVKFYNPVIFGNSIYLVGEEDDLAILTLEESSAERPNWYFFWNTFTFEEQENVKRVYGVEDSDGDSLIIVCCMDAEPSVNVWRYTVTDLTLVRERLLDLNGNTMFVSSGSAYLKQCSEVGFENKIFFPLLHGDHNSVFFCLKAQKFFSYDYSTQRGVSNSDYLHIGKPISGVWIDDDFVL</sequence>
<dbReference type="InterPro" id="IPR054559">
    <property type="entry name" value="PSMD12-CSN4-like_N"/>
</dbReference>
<evidence type="ECO:0000256" key="4">
    <source>
        <dbReference type="ARBA" id="ARBA00023242"/>
    </source>
</evidence>
<dbReference type="Proteomes" id="UP000694930">
    <property type="component" value="Chromosome 4"/>
</dbReference>
<proteinExistence type="predicted"/>
<keyword evidence="3" id="KW-0963">Cytoplasm</keyword>
<evidence type="ECO:0000313" key="7">
    <source>
        <dbReference type="RefSeq" id="XP_015072262.1"/>
    </source>
</evidence>
<evidence type="ECO:0000259" key="5">
    <source>
        <dbReference type="Pfam" id="PF22241"/>
    </source>
</evidence>